<feature type="compositionally biased region" description="Low complexity" evidence="1">
    <location>
        <begin position="50"/>
        <end position="65"/>
    </location>
</feature>
<accession>A0A1E7F130</accession>
<reference evidence="2 3" key="1">
    <citation type="submission" date="2016-09" db="EMBL/GenBank/DDBJ databases">
        <title>Extensive genetic diversity and differential bi-allelic expression allows diatom success in the polar Southern Ocean.</title>
        <authorList>
            <consortium name="DOE Joint Genome Institute"/>
            <person name="Mock T."/>
            <person name="Otillar R.P."/>
            <person name="Strauss J."/>
            <person name="Dupont C."/>
            <person name="Frickenhaus S."/>
            <person name="Maumus F."/>
            <person name="Mcmullan M."/>
            <person name="Sanges R."/>
            <person name="Schmutz J."/>
            <person name="Toseland A."/>
            <person name="Valas R."/>
            <person name="Veluchamy A."/>
            <person name="Ward B.J."/>
            <person name="Allen A."/>
            <person name="Barry K."/>
            <person name="Falciatore A."/>
            <person name="Ferrante M."/>
            <person name="Fortunato A.E."/>
            <person name="Gloeckner G."/>
            <person name="Gruber A."/>
            <person name="Hipkin R."/>
            <person name="Janech M."/>
            <person name="Kroth P."/>
            <person name="Leese F."/>
            <person name="Lindquist E."/>
            <person name="Lyon B.R."/>
            <person name="Martin J."/>
            <person name="Mayer C."/>
            <person name="Parker M."/>
            <person name="Quesneville H."/>
            <person name="Raymond J."/>
            <person name="Uhlig C."/>
            <person name="Valentin K.U."/>
            <person name="Worden A.Z."/>
            <person name="Armbrust E.V."/>
            <person name="Bowler C."/>
            <person name="Green B."/>
            <person name="Moulton V."/>
            <person name="Van Oosterhout C."/>
            <person name="Grigoriev I."/>
        </authorList>
    </citation>
    <scope>NUCLEOTIDE SEQUENCE [LARGE SCALE GENOMIC DNA]</scope>
    <source>
        <strain evidence="2 3">CCMP1102</strain>
    </source>
</reference>
<evidence type="ECO:0000313" key="3">
    <source>
        <dbReference type="Proteomes" id="UP000095751"/>
    </source>
</evidence>
<protein>
    <submittedName>
        <fullName evidence="2">Uncharacterized protein</fullName>
    </submittedName>
</protein>
<organism evidence="2 3">
    <name type="scientific">Fragilariopsis cylindrus CCMP1102</name>
    <dbReference type="NCBI Taxonomy" id="635003"/>
    <lineage>
        <taxon>Eukaryota</taxon>
        <taxon>Sar</taxon>
        <taxon>Stramenopiles</taxon>
        <taxon>Ochrophyta</taxon>
        <taxon>Bacillariophyta</taxon>
        <taxon>Bacillariophyceae</taxon>
        <taxon>Bacillariophycidae</taxon>
        <taxon>Bacillariales</taxon>
        <taxon>Bacillariaceae</taxon>
        <taxon>Fragilariopsis</taxon>
    </lineage>
</organism>
<feature type="compositionally biased region" description="Acidic residues" evidence="1">
    <location>
        <begin position="106"/>
        <end position="116"/>
    </location>
</feature>
<name>A0A1E7F130_9STRA</name>
<feature type="non-terminal residue" evidence="2">
    <location>
        <position position="147"/>
    </location>
</feature>
<feature type="compositionally biased region" description="Polar residues" evidence="1">
    <location>
        <begin position="1"/>
        <end position="13"/>
    </location>
</feature>
<evidence type="ECO:0000256" key="1">
    <source>
        <dbReference type="SAM" id="MobiDB-lite"/>
    </source>
</evidence>
<evidence type="ECO:0000313" key="2">
    <source>
        <dbReference type="EMBL" id="OEU11765.1"/>
    </source>
</evidence>
<dbReference type="Proteomes" id="UP000095751">
    <property type="component" value="Unassembled WGS sequence"/>
</dbReference>
<proteinExistence type="predicted"/>
<gene>
    <name evidence="2" type="ORF">FRACYDRAFT_219713</name>
</gene>
<sequence length="147" mass="15662">MLTSPDNDGQNLTFDEAAPDAVQEDANAYANASVKHHDESPLASWFSQYSTSTSSTTGNKSGNSGIIVDDAKKPAIKKINSRPMDGDKIPSIANNNSNTEWGMVSDNEEGEGDADEDEGFNFVAISNSLLMAGRSFEHVSEENNDGG</sequence>
<feature type="region of interest" description="Disordered" evidence="1">
    <location>
        <begin position="1"/>
        <end position="116"/>
    </location>
</feature>
<keyword evidence="3" id="KW-1185">Reference proteome</keyword>
<dbReference type="KEGG" id="fcy:FRACYDRAFT_219713"/>
<dbReference type="EMBL" id="KV784366">
    <property type="protein sequence ID" value="OEU11765.1"/>
    <property type="molecule type" value="Genomic_DNA"/>
</dbReference>
<dbReference type="AlphaFoldDB" id="A0A1E7F130"/>
<dbReference type="InParanoid" id="A0A1E7F130"/>